<dbReference type="EMBL" id="CP002584">
    <property type="protein sequence ID" value="ADZ80695.1"/>
    <property type="molecule type" value="Genomic_DNA"/>
</dbReference>
<dbReference type="PATRIC" id="fig|743722.3.peg.4434"/>
<dbReference type="HOGENOM" id="CLU_3173323_0_0_10"/>
<name>F4CAD0_SPHS2</name>
<sequence length="47" mass="5534">MTHFFMGNDKEIEQYVAGNFKEVTVDNRQDLVKVKHNFTNHDGTKHI</sequence>
<reference evidence="1" key="1">
    <citation type="submission" date="2011-03" db="EMBL/GenBank/DDBJ databases">
        <title>Complete sequence of Sphingobacterium sp. 21.</title>
        <authorList>
            <consortium name="US DOE Joint Genome Institute"/>
            <person name="Lucas S."/>
            <person name="Copeland A."/>
            <person name="Lapidus A."/>
            <person name="Cheng J.-F."/>
            <person name="Goodwin L."/>
            <person name="Pitluck S."/>
            <person name="Davenport K."/>
            <person name="Detter J.C."/>
            <person name="Han C."/>
            <person name="Tapia R."/>
            <person name="Land M."/>
            <person name="Hauser L."/>
            <person name="Kyrpides N."/>
            <person name="Ivanova N."/>
            <person name="Ovchinnikova G."/>
            <person name="Pagani I."/>
            <person name="Siebers A.K."/>
            <person name="Allgaier M."/>
            <person name="Thelen M.P."/>
            <person name="Hugenholtz P."/>
            <person name="Woyke T."/>
        </authorList>
    </citation>
    <scope>NUCLEOTIDE SEQUENCE</scope>
    <source>
        <strain evidence="1">21</strain>
    </source>
</reference>
<protein>
    <submittedName>
        <fullName evidence="1">Uncharacterized protein</fullName>
    </submittedName>
</protein>
<evidence type="ECO:0000313" key="1">
    <source>
        <dbReference type="EMBL" id="ADZ80695.1"/>
    </source>
</evidence>
<accession>F4CAD0</accession>
<organism evidence="1">
    <name type="scientific">Sphingobacterium sp. (strain 21)</name>
    <dbReference type="NCBI Taxonomy" id="743722"/>
    <lineage>
        <taxon>Bacteria</taxon>
        <taxon>Pseudomonadati</taxon>
        <taxon>Bacteroidota</taxon>
        <taxon>Sphingobacteriia</taxon>
        <taxon>Sphingobacteriales</taxon>
        <taxon>Sphingobacteriaceae</taxon>
        <taxon>Sphingobacterium</taxon>
    </lineage>
</organism>
<proteinExistence type="predicted"/>
<dbReference type="KEGG" id="shg:Sph21_4163"/>
<dbReference type="AlphaFoldDB" id="F4CAD0"/>
<gene>
    <name evidence="1" type="ordered locus">Sph21_4163</name>
</gene>